<feature type="transmembrane region" description="Helical" evidence="1">
    <location>
        <begin position="135"/>
        <end position="156"/>
    </location>
</feature>
<protein>
    <submittedName>
        <fullName evidence="2">Uncharacterized protein</fullName>
    </submittedName>
</protein>
<keyword evidence="1" id="KW-0472">Membrane</keyword>
<comment type="caution">
    <text evidence="2">The sequence shown here is derived from an EMBL/GenBank/DDBJ whole genome shotgun (WGS) entry which is preliminary data.</text>
</comment>
<keyword evidence="3" id="KW-1185">Reference proteome</keyword>
<feature type="transmembrane region" description="Helical" evidence="1">
    <location>
        <begin position="77"/>
        <end position="97"/>
    </location>
</feature>
<sequence length="166" mass="19872">MNIYDNRFNANEWFILIGLAVGISAFILIPKRFSPKHNLVYMICGIYSGFFFDHSLSVEPVNYYDVNDTSNYQFIDFLSYCSYGPISYLFFYSYVYWKVKRSYIPLFILGWALFSEGMEWVAVQMGVFHYREGYNLYYSFPIYLMVNSCWILFFHYSRKKSMSART</sequence>
<dbReference type="EMBL" id="QTTN01000038">
    <property type="protein sequence ID" value="REE68077.1"/>
    <property type="molecule type" value="Genomic_DNA"/>
</dbReference>
<name>A0A3D9QVE8_9BACL</name>
<keyword evidence="1" id="KW-1133">Transmembrane helix</keyword>
<proteinExistence type="predicted"/>
<accession>A0A3D9QVE8</accession>
<gene>
    <name evidence="2" type="ORF">A8990_1386</name>
</gene>
<feature type="transmembrane region" description="Helical" evidence="1">
    <location>
        <begin position="13"/>
        <end position="30"/>
    </location>
</feature>
<feature type="transmembrane region" description="Helical" evidence="1">
    <location>
        <begin position="104"/>
        <end position="123"/>
    </location>
</feature>
<organism evidence="2 3">
    <name type="scientific">Paenibacillus taihuensis</name>
    <dbReference type="NCBI Taxonomy" id="1156355"/>
    <lineage>
        <taxon>Bacteria</taxon>
        <taxon>Bacillati</taxon>
        <taxon>Bacillota</taxon>
        <taxon>Bacilli</taxon>
        <taxon>Bacillales</taxon>
        <taxon>Paenibacillaceae</taxon>
        <taxon>Paenibacillus</taxon>
    </lineage>
</organism>
<evidence type="ECO:0000313" key="3">
    <source>
        <dbReference type="Proteomes" id="UP000256304"/>
    </source>
</evidence>
<keyword evidence="1" id="KW-0812">Transmembrane</keyword>
<reference evidence="2 3" key="1">
    <citation type="submission" date="2018-08" db="EMBL/GenBank/DDBJ databases">
        <title>Genomic Encyclopedia of Type Strains, Phase III (KMG-III): the genomes of soil and plant-associated and newly described type strains.</title>
        <authorList>
            <person name="Whitman W."/>
        </authorList>
    </citation>
    <scope>NUCLEOTIDE SEQUENCE [LARGE SCALE GENOMIC DNA]</scope>
    <source>
        <strain evidence="2 3">CGMCC 1.10966</strain>
    </source>
</reference>
<dbReference type="AlphaFoldDB" id="A0A3D9QVE8"/>
<dbReference type="Proteomes" id="UP000256304">
    <property type="component" value="Unassembled WGS sequence"/>
</dbReference>
<evidence type="ECO:0000256" key="1">
    <source>
        <dbReference type="SAM" id="Phobius"/>
    </source>
</evidence>
<evidence type="ECO:0000313" key="2">
    <source>
        <dbReference type="EMBL" id="REE68077.1"/>
    </source>
</evidence>